<dbReference type="PROSITE" id="PS50164">
    <property type="entry name" value="GIY_YIG"/>
    <property type="match status" value="1"/>
</dbReference>
<dbReference type="OrthoDB" id="9807770at2"/>
<dbReference type="Proteomes" id="UP000323720">
    <property type="component" value="Unassembled WGS sequence"/>
</dbReference>
<proteinExistence type="inferred from homology"/>
<dbReference type="InterPro" id="IPR000305">
    <property type="entry name" value="GIY-YIG_endonuc"/>
</dbReference>
<name>A0A5D0R647_9FLAO</name>
<dbReference type="PANTHER" id="PTHR34477">
    <property type="entry name" value="UPF0213 PROTEIN YHBQ"/>
    <property type="match status" value="1"/>
</dbReference>
<dbReference type="SUPFAM" id="SSF82771">
    <property type="entry name" value="GIY-YIG endonuclease"/>
    <property type="match status" value="1"/>
</dbReference>
<evidence type="ECO:0000313" key="4">
    <source>
        <dbReference type="Proteomes" id="UP000323720"/>
    </source>
</evidence>
<dbReference type="RefSeq" id="WP_148403850.1">
    <property type="nucleotide sequence ID" value="NZ_VSKK01000002.1"/>
</dbReference>
<keyword evidence="4" id="KW-1185">Reference proteome</keyword>
<organism evidence="3 4">
    <name type="scientific">Bizionia myxarmorum</name>
    <dbReference type="NCBI Taxonomy" id="291186"/>
    <lineage>
        <taxon>Bacteria</taxon>
        <taxon>Pseudomonadati</taxon>
        <taxon>Bacteroidota</taxon>
        <taxon>Flavobacteriia</taxon>
        <taxon>Flavobacteriales</taxon>
        <taxon>Flavobacteriaceae</taxon>
        <taxon>Bizionia</taxon>
    </lineage>
</organism>
<dbReference type="InterPro" id="IPR050190">
    <property type="entry name" value="UPF0213_domain"/>
</dbReference>
<comment type="caution">
    <text evidence="3">The sequence shown here is derived from an EMBL/GenBank/DDBJ whole genome shotgun (WGS) entry which is preliminary data.</text>
</comment>
<feature type="domain" description="GIY-YIG" evidence="2">
    <location>
        <begin position="2"/>
        <end position="79"/>
    </location>
</feature>
<evidence type="ECO:0000256" key="1">
    <source>
        <dbReference type="ARBA" id="ARBA00007435"/>
    </source>
</evidence>
<reference evidence="3 4" key="1">
    <citation type="submission" date="2019-08" db="EMBL/GenBank/DDBJ databases">
        <title>Genomes of Antarctic Bizionia species.</title>
        <authorList>
            <person name="Bowman J.P."/>
        </authorList>
    </citation>
    <scope>NUCLEOTIDE SEQUENCE [LARGE SCALE GENOMIC DNA]</scope>
    <source>
        <strain evidence="3 4">ADA-4</strain>
    </source>
</reference>
<evidence type="ECO:0000259" key="2">
    <source>
        <dbReference type="PROSITE" id="PS50164"/>
    </source>
</evidence>
<gene>
    <name evidence="3" type="ORF">ES674_09805</name>
</gene>
<dbReference type="AlphaFoldDB" id="A0A5D0R647"/>
<evidence type="ECO:0000313" key="3">
    <source>
        <dbReference type="EMBL" id="TYB76987.1"/>
    </source>
</evidence>
<sequence>MKQGFVYILTNKNNTTLYIGVTADILTRVKQHRDKLDSKSFTAKYNLNKLVYFEVFQMIGDAIGREKQLKAGSRATKLALIHGFNPEWLDLYADLEEAFGV</sequence>
<accession>A0A5D0R647</accession>
<dbReference type="Gene3D" id="3.40.1440.10">
    <property type="entry name" value="GIY-YIG endonuclease"/>
    <property type="match status" value="1"/>
</dbReference>
<comment type="similarity">
    <text evidence="1">Belongs to the UPF0213 family.</text>
</comment>
<dbReference type="EMBL" id="VSKK01000002">
    <property type="protein sequence ID" value="TYB76987.1"/>
    <property type="molecule type" value="Genomic_DNA"/>
</dbReference>
<dbReference type="CDD" id="cd10448">
    <property type="entry name" value="GIY-YIG_unchar_3"/>
    <property type="match status" value="1"/>
</dbReference>
<dbReference type="Pfam" id="PF01541">
    <property type="entry name" value="GIY-YIG"/>
    <property type="match status" value="1"/>
</dbReference>
<dbReference type="InterPro" id="IPR035901">
    <property type="entry name" value="GIY-YIG_endonuc_sf"/>
</dbReference>
<dbReference type="PANTHER" id="PTHR34477:SF5">
    <property type="entry name" value="BSL5627 PROTEIN"/>
    <property type="match status" value="1"/>
</dbReference>
<protein>
    <submittedName>
        <fullName evidence="3">GIY-YIG nuclease family protein</fullName>
    </submittedName>
</protein>